<accession>A0ABP8FIN1</accession>
<organism evidence="2 3">
    <name type="scientific">Compostibacter hankyongensis</name>
    <dbReference type="NCBI Taxonomy" id="1007089"/>
    <lineage>
        <taxon>Bacteria</taxon>
        <taxon>Pseudomonadati</taxon>
        <taxon>Bacteroidota</taxon>
        <taxon>Chitinophagia</taxon>
        <taxon>Chitinophagales</taxon>
        <taxon>Chitinophagaceae</taxon>
        <taxon>Compostibacter</taxon>
    </lineage>
</organism>
<dbReference type="PANTHER" id="PTHR46623">
    <property type="entry name" value="CARBOXYMETHYLENEBUTENOLIDASE-RELATED"/>
    <property type="match status" value="1"/>
</dbReference>
<proteinExistence type="predicted"/>
<keyword evidence="3" id="KW-1185">Reference proteome</keyword>
<dbReference type="Proteomes" id="UP001501207">
    <property type="component" value="Unassembled WGS sequence"/>
</dbReference>
<dbReference type="Gene3D" id="3.40.50.1820">
    <property type="entry name" value="alpha/beta hydrolase"/>
    <property type="match status" value="1"/>
</dbReference>
<dbReference type="RefSeq" id="WP_344976136.1">
    <property type="nucleotide sequence ID" value="NZ_BAABFN010000001.1"/>
</dbReference>
<keyword evidence="2" id="KW-0378">Hydrolase</keyword>
<name>A0ABP8FIN1_9BACT</name>
<dbReference type="Pfam" id="PF01738">
    <property type="entry name" value="DLH"/>
    <property type="match status" value="1"/>
</dbReference>
<evidence type="ECO:0000313" key="3">
    <source>
        <dbReference type="Proteomes" id="UP001501207"/>
    </source>
</evidence>
<gene>
    <name evidence="2" type="ORF">GCM10023143_09320</name>
</gene>
<dbReference type="SUPFAM" id="SSF53474">
    <property type="entry name" value="alpha/beta-Hydrolases"/>
    <property type="match status" value="1"/>
</dbReference>
<protein>
    <submittedName>
        <fullName evidence="2">Dienelactone hydrolase family protein</fullName>
    </submittedName>
</protein>
<dbReference type="InterPro" id="IPR002925">
    <property type="entry name" value="Dienelactn_hydro"/>
</dbReference>
<sequence>MIYAIKTGEQTVDADHSPMTIYTAQPDDGKKHPAVIVVMELFGVNDNIRDITNKIAELGYIAVAPDFYHRTKRPGDIPYGDQGRAYGFEQLNQLTRQHVWTDTDAAIASLKSMPGFNHKIGIVGFSVGGHMAFLAAAKFPFSAVACFYGGWLTNTEIPISRPDPTVTLTKDLVANGSRLIYFAGGKDPHITQDQLEAMETVFETEKLAYQLVVYPGSSHGFFCDRRPDDYNAADHDDAWQRLQEFLSSALK</sequence>
<evidence type="ECO:0000313" key="2">
    <source>
        <dbReference type="EMBL" id="GAA4304683.1"/>
    </source>
</evidence>
<dbReference type="GO" id="GO:0016787">
    <property type="term" value="F:hydrolase activity"/>
    <property type="evidence" value="ECO:0007669"/>
    <property type="project" value="UniProtKB-KW"/>
</dbReference>
<evidence type="ECO:0000259" key="1">
    <source>
        <dbReference type="Pfam" id="PF01738"/>
    </source>
</evidence>
<dbReference type="EMBL" id="BAABFN010000001">
    <property type="protein sequence ID" value="GAA4304683.1"/>
    <property type="molecule type" value="Genomic_DNA"/>
</dbReference>
<dbReference type="PANTHER" id="PTHR46623:SF6">
    <property type="entry name" value="ALPHA_BETA-HYDROLASES SUPERFAMILY PROTEIN"/>
    <property type="match status" value="1"/>
</dbReference>
<feature type="domain" description="Dienelactone hydrolase" evidence="1">
    <location>
        <begin position="21"/>
        <end position="248"/>
    </location>
</feature>
<reference evidence="3" key="1">
    <citation type="journal article" date="2019" name="Int. J. Syst. Evol. Microbiol.">
        <title>The Global Catalogue of Microorganisms (GCM) 10K type strain sequencing project: providing services to taxonomists for standard genome sequencing and annotation.</title>
        <authorList>
            <consortium name="The Broad Institute Genomics Platform"/>
            <consortium name="The Broad Institute Genome Sequencing Center for Infectious Disease"/>
            <person name="Wu L."/>
            <person name="Ma J."/>
        </authorList>
    </citation>
    <scope>NUCLEOTIDE SEQUENCE [LARGE SCALE GENOMIC DNA]</scope>
    <source>
        <strain evidence="3">JCM 17664</strain>
    </source>
</reference>
<dbReference type="InterPro" id="IPR029058">
    <property type="entry name" value="AB_hydrolase_fold"/>
</dbReference>
<dbReference type="InterPro" id="IPR051049">
    <property type="entry name" value="Dienelactone_hydrolase-like"/>
</dbReference>
<comment type="caution">
    <text evidence="2">The sequence shown here is derived from an EMBL/GenBank/DDBJ whole genome shotgun (WGS) entry which is preliminary data.</text>
</comment>